<dbReference type="InterPro" id="IPR037026">
    <property type="entry name" value="Vgr_OB-fold_dom_sf"/>
</dbReference>
<gene>
    <name evidence="2" type="ORF">AB835_00675</name>
</gene>
<dbReference type="EMBL" id="MDLC01000002">
    <property type="protein sequence ID" value="ODS25053.1"/>
    <property type="molecule type" value="Genomic_DNA"/>
</dbReference>
<dbReference type="Pfam" id="PF04717">
    <property type="entry name" value="Phage_base_V"/>
    <property type="match status" value="1"/>
</dbReference>
<dbReference type="SUPFAM" id="SSF69349">
    <property type="entry name" value="Phage fibre proteins"/>
    <property type="match status" value="1"/>
</dbReference>
<dbReference type="AlphaFoldDB" id="A0A1D2QU31"/>
<name>A0A1D2QU31_9GAMM</name>
<evidence type="ECO:0000313" key="3">
    <source>
        <dbReference type="Proteomes" id="UP000242502"/>
    </source>
</evidence>
<protein>
    <recommendedName>
        <fullName evidence="1">Gp5/Type VI secretion system Vgr protein OB-fold domain-containing protein</fullName>
    </recommendedName>
</protein>
<dbReference type="Gene3D" id="2.40.50.230">
    <property type="entry name" value="Gp5 N-terminal domain"/>
    <property type="match status" value="1"/>
</dbReference>
<comment type="caution">
    <text evidence="2">The sequence shown here is derived from an EMBL/GenBank/DDBJ whole genome shotgun (WGS) entry which is preliminary data.</text>
</comment>
<dbReference type="STRING" id="62101.AB835_00675"/>
<organism evidence="2 3">
    <name type="scientific">Candidatus Endobugula sertula</name>
    <name type="common">Bugula neritina bacterial symbiont</name>
    <dbReference type="NCBI Taxonomy" id="62101"/>
    <lineage>
        <taxon>Bacteria</taxon>
        <taxon>Pseudomonadati</taxon>
        <taxon>Pseudomonadota</taxon>
        <taxon>Gammaproteobacteria</taxon>
        <taxon>Cellvibrionales</taxon>
        <taxon>Cellvibrionaceae</taxon>
        <taxon>Candidatus Endobugula</taxon>
    </lineage>
</organism>
<sequence length="222" mass="23643">MINDFIQDGGQQTYYGVYPAIVTDIVDPDKLGRIEVKFPWLGNAGDSDVRAWATLLSPYADNDQGFQTLPETESQVVVAFEAGNLRRPYIVGACWNGAEALPEEADAANNIRVIKTRAKSILEFDDTEGAEKVTLKMASGHKLVMDDSSQTVTLSHSAGHVITFTAAGVVEIKGNASVDIQAPTLNVKAPVANFDGIINCTTLAATALVTSPTYTPGVGNLL</sequence>
<feature type="domain" description="Gp5/Type VI secretion system Vgr protein OB-fold" evidence="1">
    <location>
        <begin position="18"/>
        <end position="95"/>
    </location>
</feature>
<evidence type="ECO:0000313" key="2">
    <source>
        <dbReference type="EMBL" id="ODS25053.1"/>
    </source>
</evidence>
<proteinExistence type="predicted"/>
<dbReference type="SUPFAM" id="SSF69255">
    <property type="entry name" value="gp5 N-terminal domain-like"/>
    <property type="match status" value="1"/>
</dbReference>
<dbReference type="InterPro" id="IPR006531">
    <property type="entry name" value="Gp5/Vgr_OB"/>
</dbReference>
<dbReference type="Proteomes" id="UP000242502">
    <property type="component" value="Unassembled WGS sequence"/>
</dbReference>
<accession>A0A1D2QU31</accession>
<evidence type="ECO:0000259" key="1">
    <source>
        <dbReference type="Pfam" id="PF04717"/>
    </source>
</evidence>
<reference evidence="2 3" key="1">
    <citation type="journal article" date="2016" name="Appl. Environ. Microbiol.">
        <title>Lack of Overt Genome Reduction in the Bryostatin-Producing Bryozoan Symbiont "Candidatus Endobugula sertula".</title>
        <authorList>
            <person name="Miller I.J."/>
            <person name="Vanee N."/>
            <person name="Fong S.S."/>
            <person name="Lim-Fong G.E."/>
            <person name="Kwan J.C."/>
        </authorList>
    </citation>
    <scope>NUCLEOTIDE SEQUENCE [LARGE SCALE GENOMIC DNA]</scope>
    <source>
        <strain evidence="2">AB1-4</strain>
    </source>
</reference>